<dbReference type="InterPro" id="IPR017937">
    <property type="entry name" value="Thioredoxin_CS"/>
</dbReference>
<dbReference type="RefSeq" id="WP_046556735.1">
    <property type="nucleotide sequence ID" value="NZ_LAHO01000004.1"/>
</dbReference>
<protein>
    <submittedName>
        <fullName evidence="7">Redoxin</fullName>
    </submittedName>
</protein>
<keyword evidence="3" id="KW-1015">Disulfide bond</keyword>
<evidence type="ECO:0000313" key="8">
    <source>
        <dbReference type="Proteomes" id="UP000034228"/>
    </source>
</evidence>
<keyword evidence="5" id="KW-1133">Transmembrane helix</keyword>
<feature type="transmembrane region" description="Helical" evidence="5">
    <location>
        <begin position="83"/>
        <end position="100"/>
    </location>
</feature>
<evidence type="ECO:0000256" key="4">
    <source>
        <dbReference type="ARBA" id="ARBA00023284"/>
    </source>
</evidence>
<keyword evidence="5" id="KW-0472">Membrane</keyword>
<dbReference type="Pfam" id="PF00578">
    <property type="entry name" value="AhpC-TSA"/>
    <property type="match status" value="1"/>
</dbReference>
<dbReference type="PATRIC" id="fig|336831.14.peg.2910"/>
<dbReference type="EMBL" id="LAHO01000004">
    <property type="protein sequence ID" value="KKO46294.1"/>
    <property type="molecule type" value="Genomic_DNA"/>
</dbReference>
<dbReference type="GO" id="GO:0016209">
    <property type="term" value="F:antioxidant activity"/>
    <property type="evidence" value="ECO:0007669"/>
    <property type="project" value="InterPro"/>
</dbReference>
<gene>
    <name evidence="7" type="ORF">WG68_05850</name>
</gene>
<evidence type="ECO:0000256" key="5">
    <source>
        <dbReference type="SAM" id="Phobius"/>
    </source>
</evidence>
<dbReference type="PANTHER" id="PTHR42852:SF6">
    <property type="entry name" value="THIOL:DISULFIDE INTERCHANGE PROTEIN DSBE"/>
    <property type="match status" value="1"/>
</dbReference>
<comment type="caution">
    <text evidence="7">The sequence shown here is derived from an EMBL/GenBank/DDBJ whole genome shotgun (WGS) entry which is preliminary data.</text>
</comment>
<comment type="subcellular location">
    <subcellularLocation>
        <location evidence="1">Cell envelope</location>
    </subcellularLocation>
</comment>
<dbReference type="PROSITE" id="PS51352">
    <property type="entry name" value="THIOREDOXIN_2"/>
    <property type="match status" value="1"/>
</dbReference>
<dbReference type="AlphaFoldDB" id="A0A0M2V7B1"/>
<dbReference type="GO" id="GO:0015036">
    <property type="term" value="F:disulfide oxidoreductase activity"/>
    <property type="evidence" value="ECO:0007669"/>
    <property type="project" value="UniProtKB-ARBA"/>
</dbReference>
<name>A0A0M2V7B1_9GAMM</name>
<proteinExistence type="predicted"/>
<dbReference type="STRING" id="336831.WG68_05850"/>
<organism evidence="7 8">
    <name type="scientific">Arsukibacterium ikkense</name>
    <dbReference type="NCBI Taxonomy" id="336831"/>
    <lineage>
        <taxon>Bacteria</taxon>
        <taxon>Pseudomonadati</taxon>
        <taxon>Pseudomonadota</taxon>
        <taxon>Gammaproteobacteria</taxon>
        <taxon>Chromatiales</taxon>
        <taxon>Chromatiaceae</taxon>
        <taxon>Arsukibacterium</taxon>
    </lineage>
</organism>
<dbReference type="InterPro" id="IPR036249">
    <property type="entry name" value="Thioredoxin-like_sf"/>
</dbReference>
<evidence type="ECO:0000256" key="3">
    <source>
        <dbReference type="ARBA" id="ARBA00023157"/>
    </source>
</evidence>
<dbReference type="InterPro" id="IPR000866">
    <property type="entry name" value="AhpC/TSA"/>
</dbReference>
<keyword evidence="2" id="KW-0201">Cytochrome c-type biogenesis</keyword>
<feature type="domain" description="Thioredoxin" evidence="6">
    <location>
        <begin position="129"/>
        <end position="267"/>
    </location>
</feature>
<dbReference type="InterPro" id="IPR013766">
    <property type="entry name" value="Thioredoxin_domain"/>
</dbReference>
<dbReference type="GO" id="GO:0030313">
    <property type="term" value="C:cell envelope"/>
    <property type="evidence" value="ECO:0007669"/>
    <property type="project" value="UniProtKB-SubCell"/>
</dbReference>
<dbReference type="PANTHER" id="PTHR42852">
    <property type="entry name" value="THIOL:DISULFIDE INTERCHANGE PROTEIN DSBE"/>
    <property type="match status" value="1"/>
</dbReference>
<dbReference type="InterPro" id="IPR050553">
    <property type="entry name" value="Thioredoxin_ResA/DsbE_sf"/>
</dbReference>
<feature type="transmembrane region" description="Helical" evidence="5">
    <location>
        <begin position="12"/>
        <end position="32"/>
    </location>
</feature>
<keyword evidence="5" id="KW-0812">Transmembrane</keyword>
<evidence type="ECO:0000259" key="6">
    <source>
        <dbReference type="PROSITE" id="PS51352"/>
    </source>
</evidence>
<accession>A0A0M2V7B1</accession>
<sequence length="270" mass="29601">MTAVTVGPLALPITPLLLLISVLMGLLVAALVGRKYKVSVTDPLLSILLGSLLFGRLVFVARFAGSYDSLWQMLDIRDRGFDLSASLLAAVCILCWLLWRRRQQRQALLAGVLTVTMLFGAFSSVIYVGRQQAMLPELTLQQLNGDSVNLAELGRGQLTVVNLWATWCPPCRREMPVLQQAEQQYPAVRFVLLNQREHPELVQQYLQQAGLAFQHVLLDRQGQLATQLGAHGLPVTLYFGADGQLLQSHMGELSAASLAQSLQQLGAGAE</sequence>
<dbReference type="SUPFAM" id="SSF52833">
    <property type="entry name" value="Thioredoxin-like"/>
    <property type="match status" value="1"/>
</dbReference>
<keyword evidence="8" id="KW-1185">Reference proteome</keyword>
<dbReference type="PROSITE" id="PS00194">
    <property type="entry name" value="THIOREDOXIN_1"/>
    <property type="match status" value="1"/>
</dbReference>
<dbReference type="Proteomes" id="UP000034228">
    <property type="component" value="Unassembled WGS sequence"/>
</dbReference>
<evidence type="ECO:0000256" key="1">
    <source>
        <dbReference type="ARBA" id="ARBA00004196"/>
    </source>
</evidence>
<dbReference type="Gene3D" id="3.40.30.10">
    <property type="entry name" value="Glutaredoxin"/>
    <property type="match status" value="1"/>
</dbReference>
<dbReference type="GO" id="GO:0017004">
    <property type="term" value="P:cytochrome complex assembly"/>
    <property type="evidence" value="ECO:0007669"/>
    <property type="project" value="UniProtKB-KW"/>
</dbReference>
<feature type="transmembrane region" description="Helical" evidence="5">
    <location>
        <begin position="107"/>
        <end position="129"/>
    </location>
</feature>
<dbReference type="OrthoDB" id="9788279at2"/>
<evidence type="ECO:0000313" key="7">
    <source>
        <dbReference type="EMBL" id="KKO46294.1"/>
    </source>
</evidence>
<keyword evidence="4" id="KW-0676">Redox-active center</keyword>
<evidence type="ECO:0000256" key="2">
    <source>
        <dbReference type="ARBA" id="ARBA00022748"/>
    </source>
</evidence>
<dbReference type="CDD" id="cd02966">
    <property type="entry name" value="TlpA_like_family"/>
    <property type="match status" value="1"/>
</dbReference>
<feature type="transmembrane region" description="Helical" evidence="5">
    <location>
        <begin position="44"/>
        <end position="63"/>
    </location>
</feature>
<reference evidence="7 8" key="1">
    <citation type="submission" date="2015-03" db="EMBL/GenBank/DDBJ databases">
        <title>Draft genome sequences of two protease-producing strains of Arsukibacterium isolated from two cold and alkaline environments.</title>
        <authorList>
            <person name="Lylloff J.E."/>
            <person name="Skov L.B."/>
            <person name="Jepsen M."/>
            <person name="Hallin P.F."/>
            <person name="Sorensen S.J."/>
            <person name="Stougaard P."/>
            <person name="Glaring M.A."/>
        </authorList>
    </citation>
    <scope>NUCLEOTIDE SEQUENCE [LARGE SCALE GENOMIC DNA]</scope>
    <source>
        <strain evidence="7 8">GCM72</strain>
    </source>
</reference>